<sequence length="331" mass="35390">VRAGVPCGVIRGERQKSQTATWACAAVCREGALPWSALRSVTCGLCGSGMEVYHDMRGCGLAPSNPLFQSLMDLYVEQGLERPIEPADTLPFDWMAAGKDSLSNPAAPLPNIIDNSYIDLHGLSTVEARAAVLAALRSLDLAMLEQVKPIPLQDLVIVTGRGQNSTDGLPVVRHAVLKCEKVVSGVAGTFSERWSMVCGTFSGEKLLEELKISVVASPPQNQLEDGTQPPDETLPCIDGEGASTSRPTSAAAQQKAQNEHQDGMQAGGQSAARGDQHKLWNVGRVIVSKEVLSIRTPPRSVFVYLPGIGQPLICAFVSPCCQWLPPSRQQI</sequence>
<dbReference type="AlphaFoldDB" id="A0AAE0F8W0"/>
<feature type="compositionally biased region" description="Polar residues" evidence="1">
    <location>
        <begin position="242"/>
        <end position="256"/>
    </location>
</feature>
<evidence type="ECO:0000313" key="4">
    <source>
        <dbReference type="Proteomes" id="UP001190700"/>
    </source>
</evidence>
<protein>
    <recommendedName>
        <fullName evidence="2">Smr domain-containing protein</fullName>
    </recommendedName>
</protein>
<proteinExistence type="predicted"/>
<comment type="caution">
    <text evidence="3">The sequence shown here is derived from an EMBL/GenBank/DDBJ whole genome shotgun (WGS) entry which is preliminary data.</text>
</comment>
<evidence type="ECO:0000256" key="1">
    <source>
        <dbReference type="SAM" id="MobiDB-lite"/>
    </source>
</evidence>
<dbReference type="SUPFAM" id="SSF160443">
    <property type="entry name" value="SMR domain-like"/>
    <property type="match status" value="1"/>
</dbReference>
<dbReference type="InterPro" id="IPR002625">
    <property type="entry name" value="Smr_dom"/>
</dbReference>
<evidence type="ECO:0000259" key="2">
    <source>
        <dbReference type="PROSITE" id="PS50828"/>
    </source>
</evidence>
<dbReference type="Proteomes" id="UP001190700">
    <property type="component" value="Unassembled WGS sequence"/>
</dbReference>
<dbReference type="PROSITE" id="PS50828">
    <property type="entry name" value="SMR"/>
    <property type="match status" value="1"/>
</dbReference>
<feature type="non-terminal residue" evidence="3">
    <location>
        <position position="1"/>
    </location>
</feature>
<dbReference type="Gene3D" id="3.30.1370.110">
    <property type="match status" value="1"/>
</dbReference>
<feature type="domain" description="Smr" evidence="2">
    <location>
        <begin position="118"/>
        <end position="176"/>
    </location>
</feature>
<dbReference type="EMBL" id="LGRX02022858">
    <property type="protein sequence ID" value="KAK3255219.1"/>
    <property type="molecule type" value="Genomic_DNA"/>
</dbReference>
<evidence type="ECO:0000313" key="3">
    <source>
        <dbReference type="EMBL" id="KAK3255219.1"/>
    </source>
</evidence>
<keyword evidence="4" id="KW-1185">Reference proteome</keyword>
<organism evidence="3 4">
    <name type="scientific">Cymbomonas tetramitiformis</name>
    <dbReference type="NCBI Taxonomy" id="36881"/>
    <lineage>
        <taxon>Eukaryota</taxon>
        <taxon>Viridiplantae</taxon>
        <taxon>Chlorophyta</taxon>
        <taxon>Pyramimonadophyceae</taxon>
        <taxon>Pyramimonadales</taxon>
        <taxon>Pyramimonadaceae</taxon>
        <taxon>Cymbomonas</taxon>
    </lineage>
</organism>
<dbReference type="InterPro" id="IPR036063">
    <property type="entry name" value="Smr_dom_sf"/>
</dbReference>
<feature type="region of interest" description="Disordered" evidence="1">
    <location>
        <begin position="219"/>
        <end position="273"/>
    </location>
</feature>
<name>A0AAE0F8W0_9CHLO</name>
<gene>
    <name evidence="3" type="ORF">CYMTET_35588</name>
</gene>
<accession>A0AAE0F8W0</accession>
<reference evidence="3 4" key="1">
    <citation type="journal article" date="2015" name="Genome Biol. Evol.">
        <title>Comparative Genomics of a Bacterivorous Green Alga Reveals Evolutionary Causalities and Consequences of Phago-Mixotrophic Mode of Nutrition.</title>
        <authorList>
            <person name="Burns J.A."/>
            <person name="Paasch A."/>
            <person name="Narechania A."/>
            <person name="Kim E."/>
        </authorList>
    </citation>
    <scope>NUCLEOTIDE SEQUENCE [LARGE SCALE GENOMIC DNA]</scope>
    <source>
        <strain evidence="3 4">PLY_AMNH</strain>
    </source>
</reference>